<keyword evidence="2" id="KW-0812">Transmembrane</keyword>
<dbReference type="InterPro" id="IPR007110">
    <property type="entry name" value="Ig-like_dom"/>
</dbReference>
<dbReference type="Pfam" id="PF01535">
    <property type="entry name" value="PPR"/>
    <property type="match status" value="2"/>
</dbReference>
<feature type="transmembrane region" description="Helical" evidence="2">
    <location>
        <begin position="12"/>
        <end position="29"/>
    </location>
</feature>
<dbReference type="PANTHER" id="PTHR47938:SF35">
    <property type="entry name" value="PENTATRICOPEPTIDE REPEAT-CONTAINING PROTEIN 4, MITOCHONDRIAL-RELATED"/>
    <property type="match status" value="1"/>
</dbReference>
<reference evidence="5" key="2">
    <citation type="submission" date="2024-04" db="EMBL/GenBank/DDBJ databases">
        <authorList>
            <person name="Chen Y."/>
            <person name="Shah S."/>
            <person name="Dougan E. K."/>
            <person name="Thang M."/>
            <person name="Chan C."/>
        </authorList>
    </citation>
    <scope>NUCLEOTIDE SEQUENCE [LARGE SCALE GENOMIC DNA]</scope>
</reference>
<dbReference type="Gene3D" id="1.25.40.10">
    <property type="entry name" value="Tetratricopeptide repeat domain"/>
    <property type="match status" value="3"/>
</dbReference>
<proteinExistence type="predicted"/>
<feature type="domain" description="Ig-like" evidence="3">
    <location>
        <begin position="835"/>
        <end position="878"/>
    </location>
</feature>
<dbReference type="EMBL" id="CAMXCT010003057">
    <property type="protein sequence ID" value="CAI4002173.1"/>
    <property type="molecule type" value="Genomic_DNA"/>
</dbReference>
<dbReference type="PROSITE" id="PS50835">
    <property type="entry name" value="IG_LIKE"/>
    <property type="match status" value="1"/>
</dbReference>
<evidence type="ECO:0000259" key="3">
    <source>
        <dbReference type="PROSITE" id="PS50835"/>
    </source>
</evidence>
<dbReference type="NCBIfam" id="TIGR00756">
    <property type="entry name" value="PPR"/>
    <property type="match status" value="2"/>
</dbReference>
<comment type="caution">
    <text evidence="4">The sequence shown here is derived from an EMBL/GenBank/DDBJ whole genome shotgun (WGS) entry which is preliminary data.</text>
</comment>
<keyword evidence="2" id="KW-1133">Transmembrane helix</keyword>
<dbReference type="InterPro" id="IPR002885">
    <property type="entry name" value="PPR_rpt"/>
</dbReference>
<feature type="transmembrane region" description="Helical" evidence="2">
    <location>
        <begin position="179"/>
        <end position="200"/>
    </location>
</feature>
<dbReference type="InterPro" id="IPR011990">
    <property type="entry name" value="TPR-like_helical_dom_sf"/>
</dbReference>
<dbReference type="GO" id="GO:0003729">
    <property type="term" value="F:mRNA binding"/>
    <property type="evidence" value="ECO:0007669"/>
    <property type="project" value="TreeGrafter"/>
</dbReference>
<feature type="repeat" description="PPR" evidence="1">
    <location>
        <begin position="468"/>
        <end position="502"/>
    </location>
</feature>
<evidence type="ECO:0000313" key="6">
    <source>
        <dbReference type="EMBL" id="CAL4789485.1"/>
    </source>
</evidence>
<reference evidence="4" key="1">
    <citation type="submission" date="2022-10" db="EMBL/GenBank/DDBJ databases">
        <authorList>
            <person name="Chen Y."/>
            <person name="Dougan E. K."/>
            <person name="Chan C."/>
            <person name="Rhodes N."/>
            <person name="Thang M."/>
        </authorList>
    </citation>
    <scope>NUCLEOTIDE SEQUENCE</scope>
</reference>
<evidence type="ECO:0000313" key="7">
    <source>
        <dbReference type="Proteomes" id="UP001152797"/>
    </source>
</evidence>
<dbReference type="PROSITE" id="PS51375">
    <property type="entry name" value="PPR"/>
    <property type="match status" value="2"/>
</dbReference>
<name>A0A9P1D4A6_9DINO</name>
<evidence type="ECO:0000313" key="4">
    <source>
        <dbReference type="EMBL" id="CAI4002173.1"/>
    </source>
</evidence>
<dbReference type="EMBL" id="CAMXCT030003057">
    <property type="protein sequence ID" value="CAL4789485.1"/>
    <property type="molecule type" value="Genomic_DNA"/>
</dbReference>
<protein>
    <submittedName>
        <fullName evidence="6">Pentatricopeptide repeat-containing protein GUN1, chloroplastic (Pentatricopeptide repeat-containing protein At2g31400) (Protein GENOMES UNCOUPLED 1)</fullName>
    </submittedName>
</protein>
<dbReference type="OrthoDB" id="10014558at2759"/>
<dbReference type="EMBL" id="CAMXCT020003057">
    <property type="protein sequence ID" value="CAL1155548.1"/>
    <property type="molecule type" value="Genomic_DNA"/>
</dbReference>
<keyword evidence="7" id="KW-1185">Reference proteome</keyword>
<organism evidence="4">
    <name type="scientific">Cladocopium goreaui</name>
    <dbReference type="NCBI Taxonomy" id="2562237"/>
    <lineage>
        <taxon>Eukaryota</taxon>
        <taxon>Sar</taxon>
        <taxon>Alveolata</taxon>
        <taxon>Dinophyceae</taxon>
        <taxon>Suessiales</taxon>
        <taxon>Symbiodiniaceae</taxon>
        <taxon>Cladocopium</taxon>
    </lineage>
</organism>
<dbReference type="Proteomes" id="UP001152797">
    <property type="component" value="Unassembled WGS sequence"/>
</dbReference>
<evidence type="ECO:0000313" key="5">
    <source>
        <dbReference type="EMBL" id="CAL1155548.1"/>
    </source>
</evidence>
<evidence type="ECO:0000256" key="1">
    <source>
        <dbReference type="PROSITE-ProRule" id="PRU00708"/>
    </source>
</evidence>
<dbReference type="PANTHER" id="PTHR47938">
    <property type="entry name" value="RESPIRATORY COMPLEX I CHAPERONE (CIA84), PUTATIVE (AFU_ORTHOLOGUE AFUA_2G06020)-RELATED"/>
    <property type="match status" value="1"/>
</dbReference>
<sequence>MAFTTRCHPHAALAYVGCQVLLISIFVLADHQLSDPSAFLRACSDNSCHASLAALLWICVRVLEGREGRGKEPSSGMRTSSCVLEICLSMLVGSLVDLDHFVAAGAAGHFSLHAATHLTRRPAGHNLLCCGLLPAVLYCLTRRWRMSVIVFSAYLAHLLRDSVRRGLTLWPQVDGAHPLPLALVFALYLVLPLLFVQFVAPARAKFDAVETSVEVEIVTLGDIQTPAPGDYEIKEPSYRSPYRIPRSDHLSFGSGKTRFTEKQETNHRLTAAQWWVKSLFPRYAQPFATPVLLRCGAMAEETMTKVFLRHLKDGKVKPREMDCSIQQLLRQGCGRFLARWKTLFGRVARQGAWHSTAMLLQDLRRRDLQLDLVEHLGMASNACERQGQWQRSLQFLRGVEDMRVFLPRKFHGTWRLEERGPAARRAAAPQAPDAREQKQRLLNHLGCTDQPELCRKAAMALRGNFTLIPKEYRQIICAYGQVLSWKEALGVLEEMRAKGHSPALEHFAGAMMACDKAKQLKKLLILLQEMQRSSILPDVMSYTVSWMPFQSRRHSGEDMFNGALLSSSAKEKQWELALSTWCHMEFVDLMACSKVMSACAKAGKWWTTLALLQGVSERRLVPDEVLIGIALESLEKARKWQKALALLRSLEPPMRREPPKDFLGMTAEEWDELRPWAEREEEDIIDSEMEEQWQQFRVLHQIGDERKVDEELVETVDFLSDVPAAECMADVKVNHIMYGSTVSALCRGFQVDRAMQLLEEMRHRGHQLSLHLFSAVASGCADLRRWSQALALLQRSDERDVPFLNGILWAMGRAGHWQRALDQGLRLLRDAQLRPSTVTLNILLTSAIEARASPVGVSLACQLANRSSCSPDQVTVSWCHKVPQSIWAN</sequence>
<gene>
    <name evidence="4" type="ORF">C1SCF055_LOCUS28144</name>
</gene>
<evidence type="ECO:0000256" key="2">
    <source>
        <dbReference type="SAM" id="Phobius"/>
    </source>
</evidence>
<accession>A0A9P1D4A6</accession>
<dbReference type="AlphaFoldDB" id="A0A9P1D4A6"/>
<feature type="repeat" description="PPR" evidence="1">
    <location>
        <begin position="734"/>
        <end position="768"/>
    </location>
</feature>
<keyword evidence="2" id="KW-0472">Membrane</keyword>